<feature type="domain" description="UvrD-like helicase ATP-binding" evidence="10">
    <location>
        <begin position="9"/>
        <end position="322"/>
    </location>
</feature>
<evidence type="ECO:0000256" key="2">
    <source>
        <dbReference type="ARBA" id="ARBA00022801"/>
    </source>
</evidence>
<dbReference type="PANTHER" id="PTHR11070">
    <property type="entry name" value="UVRD / RECB / PCRA DNA HELICASE FAMILY MEMBER"/>
    <property type="match status" value="1"/>
</dbReference>
<feature type="compositionally biased region" description="Basic and acidic residues" evidence="9">
    <location>
        <begin position="687"/>
        <end position="707"/>
    </location>
</feature>
<evidence type="ECO:0000256" key="3">
    <source>
        <dbReference type="ARBA" id="ARBA00022806"/>
    </source>
</evidence>
<evidence type="ECO:0000256" key="1">
    <source>
        <dbReference type="ARBA" id="ARBA00022741"/>
    </source>
</evidence>
<evidence type="ECO:0000256" key="8">
    <source>
        <dbReference type="ARBA" id="ARBA00048988"/>
    </source>
</evidence>
<organism evidence="12">
    <name type="scientific">viral metagenome</name>
    <dbReference type="NCBI Taxonomy" id="1070528"/>
    <lineage>
        <taxon>unclassified sequences</taxon>
        <taxon>metagenomes</taxon>
        <taxon>organismal metagenomes</taxon>
    </lineage>
</organism>
<dbReference type="GO" id="GO:0003677">
    <property type="term" value="F:DNA binding"/>
    <property type="evidence" value="ECO:0007669"/>
    <property type="project" value="InterPro"/>
</dbReference>
<keyword evidence="4" id="KW-0067">ATP-binding</keyword>
<name>A0A6H1ZMP7_9ZZZZ</name>
<gene>
    <name evidence="12" type="ORF">TM448A01266_0002</name>
</gene>
<evidence type="ECO:0000256" key="4">
    <source>
        <dbReference type="ARBA" id="ARBA00022840"/>
    </source>
</evidence>
<feature type="region of interest" description="Disordered" evidence="9">
    <location>
        <begin position="675"/>
        <end position="707"/>
    </location>
</feature>
<accession>A0A6H1ZMP7</accession>
<dbReference type="Pfam" id="PF00580">
    <property type="entry name" value="UvrD-helicase"/>
    <property type="match status" value="1"/>
</dbReference>
<dbReference type="PANTHER" id="PTHR11070:SF2">
    <property type="entry name" value="ATP-DEPENDENT DNA HELICASE SRS2"/>
    <property type="match status" value="1"/>
</dbReference>
<dbReference type="EC" id="5.6.2.4" evidence="7"/>
<evidence type="ECO:0000256" key="5">
    <source>
        <dbReference type="ARBA" id="ARBA00023235"/>
    </source>
</evidence>
<evidence type="ECO:0000313" key="12">
    <source>
        <dbReference type="EMBL" id="QJA49203.1"/>
    </source>
</evidence>
<keyword evidence="1" id="KW-0547">Nucleotide-binding</keyword>
<evidence type="ECO:0000256" key="6">
    <source>
        <dbReference type="ARBA" id="ARBA00034617"/>
    </source>
</evidence>
<dbReference type="AlphaFoldDB" id="A0A6H1ZMP7"/>
<feature type="domain" description="UvrD-like helicase C-terminal" evidence="11">
    <location>
        <begin position="323"/>
        <end position="607"/>
    </location>
</feature>
<dbReference type="GO" id="GO:0043138">
    <property type="term" value="F:3'-5' DNA helicase activity"/>
    <property type="evidence" value="ECO:0007669"/>
    <property type="project" value="UniProtKB-EC"/>
</dbReference>
<dbReference type="PROSITE" id="PS51217">
    <property type="entry name" value="UVRD_HELICASE_CTER"/>
    <property type="match status" value="1"/>
</dbReference>
<dbReference type="CDD" id="cd17932">
    <property type="entry name" value="DEXQc_UvrD"/>
    <property type="match status" value="1"/>
</dbReference>
<dbReference type="InterPro" id="IPR027417">
    <property type="entry name" value="P-loop_NTPase"/>
</dbReference>
<evidence type="ECO:0000259" key="10">
    <source>
        <dbReference type="PROSITE" id="PS51198"/>
    </source>
</evidence>
<sequence>MDSIKQYLSDLNEEQAKVRDIGPGLLAVSGVPGSGKTRSIVARIARLVMDGLDPRYILAMTFTTKAATVMNQRLASLGILGARVGTIHSLCHQLLEEEFGMIQQLELDTGSAEMHIKKVISQMRQKQKIPRGTRVDIGEINRYVEFCKGKQLCHVFGNPFGVNSIAEKYHKKEAKEWRSTGLFPANLYDFYVALEADRATAQRYDFNDMQLWAWMLLVIDEDVLQKWRNRWSVIIVDEAQDSSLIQSDMAFIISGLASQVDSVRELPDWPKFDPDCKRSLMLCSDPAQSLYGWRGGNPDVSIAYATDEMTEMIALSKNYRSRPEICNVASSLVQGKGWHLSGDMLPQREDTGSPAITFSTYDHPGQEAVEILKKARARAAELGKWSGVAILTRLAALLHLVEIECVRGKIPYVKRAGGSFLDSQEVTDILAYLRVAAGADPEDRWIRRCVRRPFKYISRVQLQDADQWAARGKPYVEALLSADLGKKQRSSILQMAKVLEILGQSIERASTRPGNLCQMVMDRVEYLEYLREDRGSAGVDSSKVAILNELVLLGNLFAEGEIIRFLSYVDQMNIALRLGRKQYRISEKDGSAQTDCLVLSTIHSAKGLEWDTVYVADIVQGRFPWNMCHSMDEELRLLYVAVTRGKEQVHLSRSFEEGDADSSLWRKISLATERCRNHGNDSGNQDRSPREGTKRQNPQSREDGGDH</sequence>
<keyword evidence="3 12" id="KW-0347">Helicase</keyword>
<protein>
    <recommendedName>
        <fullName evidence="7">DNA 3'-5' helicase</fullName>
        <ecNumber evidence="7">5.6.2.4</ecNumber>
    </recommendedName>
</protein>
<dbReference type="InterPro" id="IPR000212">
    <property type="entry name" value="DNA_helicase_UvrD/REP"/>
</dbReference>
<evidence type="ECO:0000259" key="11">
    <source>
        <dbReference type="PROSITE" id="PS51217"/>
    </source>
</evidence>
<keyword evidence="2" id="KW-0378">Hydrolase</keyword>
<proteinExistence type="predicted"/>
<dbReference type="Gene3D" id="1.10.486.10">
    <property type="entry name" value="PCRA, domain 4"/>
    <property type="match status" value="1"/>
</dbReference>
<comment type="catalytic activity">
    <reaction evidence="6">
        <text>Couples ATP hydrolysis with the unwinding of duplex DNA by translocating in the 3'-5' direction.</text>
        <dbReference type="EC" id="5.6.2.4"/>
    </reaction>
</comment>
<dbReference type="GO" id="GO:0000725">
    <property type="term" value="P:recombinational repair"/>
    <property type="evidence" value="ECO:0007669"/>
    <property type="project" value="TreeGrafter"/>
</dbReference>
<dbReference type="GO" id="GO:0005524">
    <property type="term" value="F:ATP binding"/>
    <property type="evidence" value="ECO:0007669"/>
    <property type="project" value="UniProtKB-KW"/>
</dbReference>
<keyword evidence="5" id="KW-0413">Isomerase</keyword>
<dbReference type="Gene3D" id="3.40.50.300">
    <property type="entry name" value="P-loop containing nucleotide triphosphate hydrolases"/>
    <property type="match status" value="3"/>
</dbReference>
<dbReference type="GO" id="GO:0016787">
    <property type="term" value="F:hydrolase activity"/>
    <property type="evidence" value="ECO:0007669"/>
    <property type="project" value="UniProtKB-KW"/>
</dbReference>
<dbReference type="PROSITE" id="PS51198">
    <property type="entry name" value="UVRD_HELICASE_ATP_BIND"/>
    <property type="match status" value="1"/>
</dbReference>
<dbReference type="EMBL" id="MT144124">
    <property type="protein sequence ID" value="QJA49203.1"/>
    <property type="molecule type" value="Genomic_DNA"/>
</dbReference>
<dbReference type="SUPFAM" id="SSF52540">
    <property type="entry name" value="P-loop containing nucleoside triphosphate hydrolases"/>
    <property type="match status" value="1"/>
</dbReference>
<reference evidence="12" key="1">
    <citation type="submission" date="2020-03" db="EMBL/GenBank/DDBJ databases">
        <title>The deep terrestrial virosphere.</title>
        <authorList>
            <person name="Holmfeldt K."/>
            <person name="Nilsson E."/>
            <person name="Simone D."/>
            <person name="Lopez-Fernandez M."/>
            <person name="Wu X."/>
            <person name="de Brujin I."/>
            <person name="Lundin D."/>
            <person name="Andersson A."/>
            <person name="Bertilsson S."/>
            <person name="Dopson M."/>
        </authorList>
    </citation>
    <scope>NUCLEOTIDE SEQUENCE</scope>
    <source>
        <strain evidence="12">TM448A01266</strain>
    </source>
</reference>
<dbReference type="Pfam" id="PF13361">
    <property type="entry name" value="UvrD_C"/>
    <property type="match status" value="1"/>
</dbReference>
<evidence type="ECO:0000256" key="7">
    <source>
        <dbReference type="ARBA" id="ARBA00034808"/>
    </source>
</evidence>
<dbReference type="InterPro" id="IPR014017">
    <property type="entry name" value="DNA_helicase_UvrD-like_C"/>
</dbReference>
<evidence type="ECO:0000256" key="9">
    <source>
        <dbReference type="SAM" id="MobiDB-lite"/>
    </source>
</evidence>
<dbReference type="InterPro" id="IPR014016">
    <property type="entry name" value="UvrD-like_ATP-bd"/>
</dbReference>
<comment type="catalytic activity">
    <reaction evidence="8">
        <text>ATP + H2O = ADP + phosphate + H(+)</text>
        <dbReference type="Rhea" id="RHEA:13065"/>
        <dbReference type="ChEBI" id="CHEBI:15377"/>
        <dbReference type="ChEBI" id="CHEBI:15378"/>
        <dbReference type="ChEBI" id="CHEBI:30616"/>
        <dbReference type="ChEBI" id="CHEBI:43474"/>
        <dbReference type="ChEBI" id="CHEBI:456216"/>
        <dbReference type="EC" id="5.6.2.4"/>
    </reaction>
</comment>